<keyword evidence="1" id="KW-0805">Transcription regulation</keyword>
<keyword evidence="3" id="KW-0804">Transcription</keyword>
<comment type="caution">
    <text evidence="5">The sequence shown here is derived from an EMBL/GenBank/DDBJ whole genome shotgun (WGS) entry which is preliminary data.</text>
</comment>
<accession>A0A936ZSL3</accession>
<dbReference type="RefSeq" id="WP_201686025.1">
    <property type="nucleotide sequence ID" value="NZ_JAEQNA010000010.1"/>
</dbReference>
<dbReference type="Pfam" id="PF12833">
    <property type="entry name" value="HTH_18"/>
    <property type="match status" value="1"/>
</dbReference>
<dbReference type="InterPro" id="IPR050204">
    <property type="entry name" value="AraC_XylS_family_regulators"/>
</dbReference>
<evidence type="ECO:0000259" key="4">
    <source>
        <dbReference type="PROSITE" id="PS01124"/>
    </source>
</evidence>
<dbReference type="InterPro" id="IPR037923">
    <property type="entry name" value="HTH-like"/>
</dbReference>
<dbReference type="GO" id="GO:0003700">
    <property type="term" value="F:DNA-binding transcription factor activity"/>
    <property type="evidence" value="ECO:0007669"/>
    <property type="project" value="InterPro"/>
</dbReference>
<dbReference type="InterPro" id="IPR018060">
    <property type="entry name" value="HTH_AraC"/>
</dbReference>
<proteinExistence type="predicted"/>
<dbReference type="AlphaFoldDB" id="A0A936ZSL3"/>
<keyword evidence="2" id="KW-0238">DNA-binding</keyword>
<evidence type="ECO:0000256" key="2">
    <source>
        <dbReference type="ARBA" id="ARBA00023125"/>
    </source>
</evidence>
<evidence type="ECO:0000313" key="6">
    <source>
        <dbReference type="Proteomes" id="UP000613011"/>
    </source>
</evidence>
<dbReference type="PANTHER" id="PTHR46796:SF6">
    <property type="entry name" value="ARAC SUBFAMILY"/>
    <property type="match status" value="1"/>
</dbReference>
<dbReference type="Pfam" id="PF14525">
    <property type="entry name" value="AraC_binding_2"/>
    <property type="match status" value="1"/>
</dbReference>
<evidence type="ECO:0000313" key="5">
    <source>
        <dbReference type="EMBL" id="MBL0422890.1"/>
    </source>
</evidence>
<dbReference type="PROSITE" id="PS01124">
    <property type="entry name" value="HTH_ARAC_FAMILY_2"/>
    <property type="match status" value="1"/>
</dbReference>
<dbReference type="PRINTS" id="PR00032">
    <property type="entry name" value="HTHARAC"/>
</dbReference>
<dbReference type="InterPro" id="IPR009057">
    <property type="entry name" value="Homeodomain-like_sf"/>
</dbReference>
<dbReference type="SUPFAM" id="SSF46689">
    <property type="entry name" value="Homeodomain-like"/>
    <property type="match status" value="1"/>
</dbReference>
<sequence length="322" mass="35803">MSRLHQFTTAGHAPARNPDLFREQMARLFSVGLAISSPDQPFHTQVMGYSGRHLRFAALRFTPHTTSSTHVGQRDSRLLLSMHKEGVAVVQQDGRESRIEPGDMFLIDPARPFSIEAGEVVAHSVYLEPGVLRSVVPELDTLTARAIRSTEGAGAVFRGLLDALFAQADRLQEPAADRMADALSHALSAALCSLDGDQPPTTRLRAMHRQRILRYLRENLRNHDLDAAQVAAAVQLSTRYVYELFEQDGQPLMKWIWSSRLERCRNDLASPALASRAIGEIAYFWGFNDVAHFSRAFRQRFGTSPRAFRAGHERLAAGGTSS</sequence>
<gene>
    <name evidence="5" type="ORF">JI739_21320</name>
</gene>
<dbReference type="Proteomes" id="UP000613011">
    <property type="component" value="Unassembled WGS sequence"/>
</dbReference>
<protein>
    <submittedName>
        <fullName evidence="5">Helix-turn-helix domain-containing protein</fullName>
    </submittedName>
</protein>
<feature type="domain" description="HTH araC/xylS-type" evidence="4">
    <location>
        <begin position="210"/>
        <end position="311"/>
    </location>
</feature>
<evidence type="ECO:0000256" key="3">
    <source>
        <dbReference type="ARBA" id="ARBA00023163"/>
    </source>
</evidence>
<keyword evidence="6" id="KW-1185">Reference proteome</keyword>
<dbReference type="SMART" id="SM00342">
    <property type="entry name" value="HTH_ARAC"/>
    <property type="match status" value="1"/>
</dbReference>
<reference evidence="5" key="1">
    <citation type="submission" date="2021-01" db="EMBL/GenBank/DDBJ databases">
        <title>Ramlibacter sp. strain AW1 16S ribosomal RNA gene Genome sequencing and assembly.</title>
        <authorList>
            <person name="Kang M."/>
        </authorList>
    </citation>
    <scope>NUCLEOTIDE SEQUENCE</scope>
    <source>
        <strain evidence="5">AW1</strain>
    </source>
</reference>
<evidence type="ECO:0000256" key="1">
    <source>
        <dbReference type="ARBA" id="ARBA00023015"/>
    </source>
</evidence>
<dbReference type="EMBL" id="JAEQNA010000010">
    <property type="protein sequence ID" value="MBL0422890.1"/>
    <property type="molecule type" value="Genomic_DNA"/>
</dbReference>
<organism evidence="5 6">
    <name type="scientific">Ramlibacter aurantiacus</name>
    <dbReference type="NCBI Taxonomy" id="2801330"/>
    <lineage>
        <taxon>Bacteria</taxon>
        <taxon>Pseudomonadati</taxon>
        <taxon>Pseudomonadota</taxon>
        <taxon>Betaproteobacteria</taxon>
        <taxon>Burkholderiales</taxon>
        <taxon>Comamonadaceae</taxon>
        <taxon>Ramlibacter</taxon>
    </lineage>
</organism>
<dbReference type="SUPFAM" id="SSF51215">
    <property type="entry name" value="Regulatory protein AraC"/>
    <property type="match status" value="1"/>
</dbReference>
<dbReference type="PANTHER" id="PTHR46796">
    <property type="entry name" value="HTH-TYPE TRANSCRIPTIONAL ACTIVATOR RHAS-RELATED"/>
    <property type="match status" value="1"/>
</dbReference>
<dbReference type="GO" id="GO:0043565">
    <property type="term" value="F:sequence-specific DNA binding"/>
    <property type="evidence" value="ECO:0007669"/>
    <property type="project" value="InterPro"/>
</dbReference>
<dbReference type="InterPro" id="IPR035418">
    <property type="entry name" value="AraC-bd_2"/>
</dbReference>
<name>A0A936ZSL3_9BURK</name>
<dbReference type="Gene3D" id="1.10.10.60">
    <property type="entry name" value="Homeodomain-like"/>
    <property type="match status" value="1"/>
</dbReference>
<dbReference type="InterPro" id="IPR020449">
    <property type="entry name" value="Tscrpt_reg_AraC-type_HTH"/>
</dbReference>